<reference evidence="1" key="1">
    <citation type="journal article" date="2023" name="Mol. Biol. Evol.">
        <title>Third-Generation Sequencing Reveals the Adaptive Role of the Epigenome in Three Deep-Sea Polychaetes.</title>
        <authorList>
            <person name="Perez M."/>
            <person name="Aroh O."/>
            <person name="Sun Y."/>
            <person name="Lan Y."/>
            <person name="Juniper S.K."/>
            <person name="Young C.R."/>
            <person name="Angers B."/>
            <person name="Qian P.Y."/>
        </authorList>
    </citation>
    <scope>NUCLEOTIDE SEQUENCE</scope>
    <source>
        <strain evidence="1">R07B-5</strain>
    </source>
</reference>
<keyword evidence="2" id="KW-1185">Reference proteome</keyword>
<dbReference type="Proteomes" id="UP001209878">
    <property type="component" value="Unassembled WGS sequence"/>
</dbReference>
<protein>
    <submittedName>
        <fullName evidence="1">Uncharacterized protein</fullName>
    </submittedName>
</protein>
<gene>
    <name evidence="1" type="ORF">NP493_2136g00031</name>
</gene>
<name>A0AAD9JKB7_RIDPI</name>
<accession>A0AAD9JKB7</accession>
<dbReference type="EMBL" id="JAODUO010002132">
    <property type="protein sequence ID" value="KAK2154804.1"/>
    <property type="molecule type" value="Genomic_DNA"/>
</dbReference>
<comment type="caution">
    <text evidence="1">The sequence shown here is derived from an EMBL/GenBank/DDBJ whole genome shotgun (WGS) entry which is preliminary data.</text>
</comment>
<evidence type="ECO:0000313" key="2">
    <source>
        <dbReference type="Proteomes" id="UP001209878"/>
    </source>
</evidence>
<organism evidence="1 2">
    <name type="scientific">Ridgeia piscesae</name>
    <name type="common">Tubeworm</name>
    <dbReference type="NCBI Taxonomy" id="27915"/>
    <lineage>
        <taxon>Eukaryota</taxon>
        <taxon>Metazoa</taxon>
        <taxon>Spiralia</taxon>
        <taxon>Lophotrochozoa</taxon>
        <taxon>Annelida</taxon>
        <taxon>Polychaeta</taxon>
        <taxon>Sedentaria</taxon>
        <taxon>Canalipalpata</taxon>
        <taxon>Sabellida</taxon>
        <taxon>Siboglinidae</taxon>
        <taxon>Ridgeia</taxon>
    </lineage>
</organism>
<proteinExistence type="predicted"/>
<dbReference type="AlphaFoldDB" id="A0AAD9JKB7"/>
<evidence type="ECO:0000313" key="1">
    <source>
        <dbReference type="EMBL" id="KAK2154804.1"/>
    </source>
</evidence>
<sequence>MRMSPDRLPEQILCSQLSSGRGRPRLHFKDTLKRNLKLRDVKTDSWTPHSQQRDKWRAIVK</sequence>